<dbReference type="SMART" id="SM00969">
    <property type="entry name" value="SOCS_box"/>
    <property type="match status" value="1"/>
</dbReference>
<name>A0A8X6TJU3_NEPPI</name>
<dbReference type="OrthoDB" id="6419934at2759"/>
<dbReference type="GO" id="GO:0035556">
    <property type="term" value="P:intracellular signal transduction"/>
    <property type="evidence" value="ECO:0007669"/>
    <property type="project" value="InterPro"/>
</dbReference>
<evidence type="ECO:0000259" key="3">
    <source>
        <dbReference type="PROSITE" id="PS50225"/>
    </source>
</evidence>
<dbReference type="PANTHER" id="PTHR20966">
    <property type="entry name" value="ANKYRIN REPEAT AND SOCS BOX PROTEIN 17"/>
    <property type="match status" value="1"/>
</dbReference>
<dbReference type="Gene3D" id="1.10.750.20">
    <property type="entry name" value="SOCS box"/>
    <property type="match status" value="1"/>
</dbReference>
<gene>
    <name evidence="4" type="primary">AVEN_83117_1</name>
    <name evidence="4" type="ORF">NPIL_60011</name>
</gene>
<feature type="domain" description="SOCS box" evidence="3">
    <location>
        <begin position="325"/>
        <end position="381"/>
    </location>
</feature>
<evidence type="ECO:0000256" key="1">
    <source>
        <dbReference type="ARBA" id="ARBA00022786"/>
    </source>
</evidence>
<dbReference type="InterPro" id="IPR036036">
    <property type="entry name" value="SOCS_box-like_dom_sf"/>
</dbReference>
<dbReference type="PROSITE" id="PS50225">
    <property type="entry name" value="SOCS"/>
    <property type="match status" value="1"/>
</dbReference>
<dbReference type="AlphaFoldDB" id="A0A8X6TJU3"/>
<comment type="caution">
    <text evidence="4">The sequence shown here is derived from an EMBL/GenBank/DDBJ whole genome shotgun (WGS) entry which is preliminary data.</text>
</comment>
<dbReference type="SUPFAM" id="SSF158235">
    <property type="entry name" value="SOCS box-like"/>
    <property type="match status" value="1"/>
</dbReference>
<evidence type="ECO:0000256" key="2">
    <source>
        <dbReference type="ARBA" id="ARBA00023043"/>
    </source>
</evidence>
<keyword evidence="5" id="KW-1185">Reference proteome</keyword>
<dbReference type="PANTHER" id="PTHR20966:SF2">
    <property type="entry name" value="ANKYRIN REPEAT AND SOCS BOX PROTEIN 17"/>
    <property type="match status" value="1"/>
</dbReference>
<dbReference type="InterPro" id="IPR001496">
    <property type="entry name" value="SOCS_box"/>
</dbReference>
<reference evidence="4" key="1">
    <citation type="submission" date="2020-08" db="EMBL/GenBank/DDBJ databases">
        <title>Multicomponent nature underlies the extraordinary mechanical properties of spider dragline silk.</title>
        <authorList>
            <person name="Kono N."/>
            <person name="Nakamura H."/>
            <person name="Mori M."/>
            <person name="Yoshida Y."/>
            <person name="Ohtoshi R."/>
            <person name="Malay A.D."/>
            <person name="Moran D.A.P."/>
            <person name="Tomita M."/>
            <person name="Numata K."/>
            <person name="Arakawa K."/>
        </authorList>
    </citation>
    <scope>NUCLEOTIDE SEQUENCE</scope>
</reference>
<accession>A0A8X6TJU3</accession>
<protein>
    <submittedName>
        <fullName evidence="4">SOCS box domain-containing protein</fullName>
    </submittedName>
</protein>
<dbReference type="InterPro" id="IPR039147">
    <property type="entry name" value="ASB17"/>
</dbReference>
<keyword evidence="2" id="KW-0040">ANK repeat</keyword>
<dbReference type="CDD" id="cd03587">
    <property type="entry name" value="SOCS"/>
    <property type="match status" value="1"/>
</dbReference>
<dbReference type="Proteomes" id="UP000887013">
    <property type="component" value="Unassembled WGS sequence"/>
</dbReference>
<dbReference type="Pfam" id="PF07525">
    <property type="entry name" value="SOCS_box"/>
    <property type="match status" value="1"/>
</dbReference>
<keyword evidence="1" id="KW-0833">Ubl conjugation pathway</keyword>
<sequence length="381" mass="44450">MEQSENSPFIRNCIGGIVVEFLEGQQYALTINEYPLPSSDLNYEYVTLVSEHCPIAASIFRWFRSAMSHCNMQNGELILNEMVEVFREHKDELSIPLREYILSDGILEVSYRVQMDNSQIIKQVLDLLYESWSSFGSLHFSAILKPNNHHRVQEEVEQYPDYLSFFLEHARRLKLEYQGVRFIDISVYSSMRKSPVFIAADLWCWKPLLRYLQYGARFEDVTLDPSSTRNGAQTALTDTLNSLIRYLWIRLVQPATILSLTEPELQEYCEVAQVELRDLCHTLRIILRVIKRFRQDVLDFIIPDHSGPRVVGIRSEMVLSHPAVQLMLPTLRKRYGCPIQLQHYCRWVIRNRLNENWQLPAGINALPVPNKIKKYLNILSG</sequence>
<evidence type="ECO:0000313" key="5">
    <source>
        <dbReference type="Proteomes" id="UP000887013"/>
    </source>
</evidence>
<proteinExistence type="predicted"/>
<dbReference type="EMBL" id="BMAW01106681">
    <property type="protein sequence ID" value="GFT25569.1"/>
    <property type="molecule type" value="Genomic_DNA"/>
</dbReference>
<organism evidence="4 5">
    <name type="scientific">Nephila pilipes</name>
    <name type="common">Giant wood spider</name>
    <name type="synonym">Nephila maculata</name>
    <dbReference type="NCBI Taxonomy" id="299642"/>
    <lineage>
        <taxon>Eukaryota</taxon>
        <taxon>Metazoa</taxon>
        <taxon>Ecdysozoa</taxon>
        <taxon>Arthropoda</taxon>
        <taxon>Chelicerata</taxon>
        <taxon>Arachnida</taxon>
        <taxon>Araneae</taxon>
        <taxon>Araneomorphae</taxon>
        <taxon>Entelegynae</taxon>
        <taxon>Araneoidea</taxon>
        <taxon>Nephilidae</taxon>
        <taxon>Nephila</taxon>
    </lineage>
</organism>
<evidence type="ECO:0000313" key="4">
    <source>
        <dbReference type="EMBL" id="GFT25569.1"/>
    </source>
</evidence>